<dbReference type="InterPro" id="IPR017853">
    <property type="entry name" value="GH"/>
</dbReference>
<evidence type="ECO:0008006" key="17">
    <source>
        <dbReference type="Google" id="ProtNLM"/>
    </source>
</evidence>
<evidence type="ECO:0000256" key="2">
    <source>
        <dbReference type="ARBA" id="ARBA00005641"/>
    </source>
</evidence>
<dbReference type="PANTHER" id="PTHR35923">
    <property type="entry name" value="MAJOR EXTRACELLULAR ENDOGLUCANASE"/>
    <property type="match status" value="1"/>
</dbReference>
<keyword evidence="9" id="KW-0326">Glycosidase</keyword>
<evidence type="ECO:0000313" key="16">
    <source>
        <dbReference type="Proteomes" id="UP001642484"/>
    </source>
</evidence>
<dbReference type="Gene3D" id="1.10.287.70">
    <property type="match status" value="1"/>
</dbReference>
<keyword evidence="16" id="KW-1185">Reference proteome</keyword>
<evidence type="ECO:0000256" key="7">
    <source>
        <dbReference type="ARBA" id="ARBA00023136"/>
    </source>
</evidence>
<feature type="transmembrane region" description="Helical" evidence="12">
    <location>
        <begin position="1470"/>
        <end position="1493"/>
    </location>
</feature>
<dbReference type="InterPro" id="IPR027359">
    <property type="entry name" value="Volt_channel_dom_sf"/>
</dbReference>
<evidence type="ECO:0000256" key="4">
    <source>
        <dbReference type="ARBA" id="ARBA00022801"/>
    </source>
</evidence>
<accession>A0ABP0HMM4</accession>
<feature type="domain" description="Glycoside hydrolase family 5" evidence="13">
    <location>
        <begin position="31"/>
        <end position="352"/>
    </location>
</feature>
<proteinExistence type="inferred from homology"/>
<evidence type="ECO:0000256" key="11">
    <source>
        <dbReference type="SAM" id="MobiDB-lite"/>
    </source>
</evidence>
<dbReference type="PANTHER" id="PTHR35923:SF2">
    <property type="entry name" value="ENDOGLUCANASE"/>
    <property type="match status" value="1"/>
</dbReference>
<dbReference type="EMBL" id="CAXAMN010000903">
    <property type="protein sequence ID" value="CAK8991380.1"/>
    <property type="molecule type" value="Genomic_DNA"/>
</dbReference>
<feature type="region of interest" description="Disordered" evidence="11">
    <location>
        <begin position="396"/>
        <end position="420"/>
    </location>
</feature>
<sequence>MDEWRSQFPLRANGCRLVNQRGQHFKLAGVNWYGASDSYHVVGGLDVRPLAELCRSIAAMGFTVVRLPFSSEMLRIDGVPEGAIDYNINKDLEGLSPLQVYDRVIDELGAAGVTVVINNHTTVGAWSGGVELNGMWFRNQCEIYTEQSWIDDWVMMAKRYEHQPQVIGYDIRNEVRPTSMMGPSPRWGKTDATYDWSRAAGSCARALMDAAAPGLLVIERIAWPQNSLREMLSPKPPWEAWNVPRDRIVLSVHMYAWSGPGAWSPKHFMPGLLRSVFDVVDYVGARALYGEMGQAALETQMDQDFGFCIDEDLCPVWLSELGCSLDSELEWFGKVCKYLERKDVDFAYWPLNVGPKPGSGADDEAYGILTNDWQPRWADPRLQALRRLCPEPLIPSPRKVRRPLQLPRSRADSAGTPSPFHVITPSPDTAAVATPSCYGQVDEPLWRAPFPWCQPLPGPLVPWPGEPWSKEMPEARYIWEVLDGIDSDPGKDALTVRCDDLEAVKELCCRQRCGGFALHKGIAYFRLASPEGLLMRQQPGFTSTTLYLAKEVRLCATWLELEEADGSRFDSSSRTVGPGDLISLPLDEEPEAAMEACQRACLDVGKAGFALDGLDARLLEHWEAEELRERMKRKELRPRQSDSSSPSMVLLEPKAFFVGLEMFNDMDAFAGSDARVLKGRFGIAQCREICLQEGFCGFAIQNGVARFRSAAAPVLRERLLPSRGTVFYILTTEEAYEHSSDENISGLRARIASLEQELGDRPTLSDVKEPFCHPSLETPKILSIRPQMVEAEEPPVKEEVFEGPDVELTLPDPTRCSERLLDSYGPVEESTPDRIPRSVSKKNKSSLARGSSRRRRNSSSRRSSALSVTPLASQRVRMRLGSCAYTTLIPAQKLADALFDLGLRGYLEEDMEALMNQLADYIDLQFTRESKTDEVSKTIEIDFAQEVDLDFDVPSWRWPEESQQVRRSWAMDFKAQRQWNVCPTDALVDLLTEPDPQLAKRIFGPRTRKQFETIRDLLQRWDPNDLVKEITQAKAANLPKDVSEGSEWSFNLLSSTEAQAIRQRLRVRLGAAVTAQRLVSGRNLHSAMEALGLTSYTVENMNDLVNSIADYIDLRFEELKTENYKRSNSPLQGVFNFDFEFQEDDTNGFGPPSWQWPERFVSGSGNVAHLHSTSVAPSAFEGNQIKCQYNVVPLQALMDLFMFPDHETHRKMFNTRLLTQFEAMREILLAGDTNRLVAELTFVRINDLAAPPEPMGVLLFMEPFVALLIIANGIMIGFQTHPDFEAWEGWPWLELTFVVALVLENVLRIRLLGVRLFFCGNDRLFNWFDFFLSFTGLADLCISYFGEESDMLGVSLLRFCRLIRLVRVVKVFRLRCMKELRLMVKGLVAGFRTLCLSFVLLIAVLYVISGFATMTIGSDPRTSEIGLMPHFKTIPEAMFTAFLCFAGECIDTAGRPIHTLIANEFGLPFVMGYVMSYMLVSMGIFNVILAVYVDITMKAAKENDAIRRAART</sequence>
<dbReference type="InterPro" id="IPR005821">
    <property type="entry name" value="Ion_trans_dom"/>
</dbReference>
<dbReference type="Gene3D" id="3.20.20.80">
    <property type="entry name" value="Glycosidases"/>
    <property type="match status" value="1"/>
</dbReference>
<evidence type="ECO:0000256" key="6">
    <source>
        <dbReference type="ARBA" id="ARBA00023001"/>
    </source>
</evidence>
<evidence type="ECO:0000256" key="10">
    <source>
        <dbReference type="ARBA" id="ARBA00023326"/>
    </source>
</evidence>
<name>A0ABP0HMM4_9DINO</name>
<evidence type="ECO:0000256" key="1">
    <source>
        <dbReference type="ARBA" id="ARBA00004141"/>
    </source>
</evidence>
<keyword evidence="6" id="KW-0136">Cellulose degradation</keyword>
<feature type="domain" description="Ion transport" evidence="14">
    <location>
        <begin position="1262"/>
        <end position="1498"/>
    </location>
</feature>
<evidence type="ECO:0000256" key="8">
    <source>
        <dbReference type="ARBA" id="ARBA00023277"/>
    </source>
</evidence>
<reference evidence="15 16" key="1">
    <citation type="submission" date="2024-02" db="EMBL/GenBank/DDBJ databases">
        <authorList>
            <person name="Chen Y."/>
            <person name="Shah S."/>
            <person name="Dougan E. K."/>
            <person name="Thang M."/>
            <person name="Chan C."/>
        </authorList>
    </citation>
    <scope>NUCLEOTIDE SEQUENCE [LARGE SCALE GENOMIC DNA]</scope>
</reference>
<feature type="transmembrane region" description="Helical" evidence="12">
    <location>
        <begin position="1389"/>
        <end position="1412"/>
    </location>
</feature>
<dbReference type="SUPFAM" id="SSF51445">
    <property type="entry name" value="(Trans)glycosidases"/>
    <property type="match status" value="1"/>
</dbReference>
<dbReference type="InterPro" id="IPR001547">
    <property type="entry name" value="Glyco_hydro_5"/>
</dbReference>
<keyword evidence="4" id="KW-0378">Hydrolase</keyword>
<dbReference type="Gene3D" id="1.20.120.350">
    <property type="entry name" value="Voltage-gated potassium channels. Chain C"/>
    <property type="match status" value="1"/>
</dbReference>
<evidence type="ECO:0000259" key="14">
    <source>
        <dbReference type="Pfam" id="PF00520"/>
    </source>
</evidence>
<organism evidence="15 16">
    <name type="scientific">Durusdinium trenchii</name>
    <dbReference type="NCBI Taxonomy" id="1381693"/>
    <lineage>
        <taxon>Eukaryota</taxon>
        <taxon>Sar</taxon>
        <taxon>Alveolata</taxon>
        <taxon>Dinophyceae</taxon>
        <taxon>Suessiales</taxon>
        <taxon>Symbiodiniaceae</taxon>
        <taxon>Durusdinium</taxon>
    </lineage>
</organism>
<evidence type="ECO:0000259" key="13">
    <source>
        <dbReference type="Pfam" id="PF00150"/>
    </source>
</evidence>
<feature type="transmembrane region" description="Helical" evidence="12">
    <location>
        <begin position="1257"/>
        <end position="1278"/>
    </location>
</feature>
<dbReference type="Pfam" id="PF00520">
    <property type="entry name" value="Ion_trans"/>
    <property type="match status" value="1"/>
</dbReference>
<gene>
    <name evidence="15" type="ORF">CCMP2556_LOCUS2432</name>
</gene>
<evidence type="ECO:0000256" key="9">
    <source>
        <dbReference type="ARBA" id="ARBA00023295"/>
    </source>
</evidence>
<keyword evidence="3 12" id="KW-0812">Transmembrane</keyword>
<comment type="similarity">
    <text evidence="2">Belongs to the glycosyl hydrolase 5 (cellulase A) family.</text>
</comment>
<evidence type="ECO:0000256" key="12">
    <source>
        <dbReference type="SAM" id="Phobius"/>
    </source>
</evidence>
<dbReference type="Proteomes" id="UP001642484">
    <property type="component" value="Unassembled WGS sequence"/>
</dbReference>
<protein>
    <recommendedName>
        <fullName evidence="17">Cellulase</fullName>
    </recommendedName>
</protein>
<keyword evidence="8" id="KW-0119">Carbohydrate metabolism</keyword>
<dbReference type="SUPFAM" id="SSF81324">
    <property type="entry name" value="Voltage-gated potassium channels"/>
    <property type="match status" value="1"/>
</dbReference>
<keyword evidence="7 12" id="KW-0472">Membrane</keyword>
<comment type="subcellular location">
    <subcellularLocation>
        <location evidence="1">Membrane</location>
        <topology evidence="1">Multi-pass membrane protein</topology>
    </subcellularLocation>
</comment>
<keyword evidence="5 12" id="KW-1133">Transmembrane helix</keyword>
<evidence type="ECO:0000313" key="15">
    <source>
        <dbReference type="EMBL" id="CAK8991380.1"/>
    </source>
</evidence>
<feature type="region of interest" description="Disordered" evidence="11">
    <location>
        <begin position="793"/>
        <end position="868"/>
    </location>
</feature>
<evidence type="ECO:0000256" key="3">
    <source>
        <dbReference type="ARBA" id="ARBA00022692"/>
    </source>
</evidence>
<comment type="caution">
    <text evidence="15">The sequence shown here is derived from an EMBL/GenBank/DDBJ whole genome shotgun (WGS) entry which is preliminary data.</text>
</comment>
<keyword evidence="10" id="KW-0624">Polysaccharide degradation</keyword>
<dbReference type="Pfam" id="PF00150">
    <property type="entry name" value="Cellulase"/>
    <property type="match status" value="1"/>
</dbReference>
<evidence type="ECO:0000256" key="5">
    <source>
        <dbReference type="ARBA" id="ARBA00022989"/>
    </source>
</evidence>